<keyword evidence="9" id="KW-0961">Cell wall biogenesis/degradation</keyword>
<comment type="pathway">
    <text evidence="2">Cell wall biogenesis; peptidoglycan biosynthesis.</text>
</comment>
<evidence type="ECO:0000256" key="2">
    <source>
        <dbReference type="ARBA" id="ARBA00004752"/>
    </source>
</evidence>
<dbReference type="GO" id="GO:0008360">
    <property type="term" value="P:regulation of cell shape"/>
    <property type="evidence" value="ECO:0007669"/>
    <property type="project" value="UniProtKB-KW"/>
</dbReference>
<feature type="domain" description="Enolpyruvate transferase" evidence="16">
    <location>
        <begin position="6"/>
        <end position="251"/>
    </location>
</feature>
<dbReference type="GO" id="GO:0051301">
    <property type="term" value="P:cell division"/>
    <property type="evidence" value="ECO:0007669"/>
    <property type="project" value="UniProtKB-KW"/>
</dbReference>
<keyword evidence="8" id="KW-0131">Cell cycle</keyword>
<dbReference type="InterPro" id="IPR001986">
    <property type="entry name" value="Enolpyruvate_Tfrase_dom"/>
</dbReference>
<evidence type="ECO:0000313" key="17">
    <source>
        <dbReference type="EMBL" id="PIU99116.1"/>
    </source>
</evidence>
<sequence length="263" mass="29465">ILPEFSVTATENVLLSSSLIEKKTIIKIIALEPHVQDLILVLKKMGADIKYLGPHEIEIKGKKKLKGFDHSLIYDPVEAGTYLILAGVTKSKFKIKNINMSHLDLVIKKLKDFGMGFEIKKDWIIANGRNRLKAVSKIQTMPYPGIPTDLQCNFGVLATQAEGITMIHDPMFEGRLKYLEELNQMAAKIVICDPHRALVFGKTKLFGKDIKTYDLRGGAALILAALAASGKSTIDNVYQIDRGYERLEERLQKLGAKIERMEK</sequence>
<evidence type="ECO:0000256" key="1">
    <source>
        <dbReference type="ARBA" id="ARBA00004496"/>
    </source>
</evidence>
<evidence type="ECO:0000256" key="8">
    <source>
        <dbReference type="ARBA" id="ARBA00023306"/>
    </source>
</evidence>
<dbReference type="AlphaFoldDB" id="A0A2M7B7M2"/>
<evidence type="ECO:0000256" key="3">
    <source>
        <dbReference type="ARBA" id="ARBA00022490"/>
    </source>
</evidence>
<evidence type="ECO:0000256" key="10">
    <source>
        <dbReference type="ARBA" id="ARBA00038367"/>
    </source>
</evidence>
<dbReference type="Gene3D" id="3.65.10.10">
    <property type="entry name" value="Enolpyruvate transferase domain"/>
    <property type="match status" value="2"/>
</dbReference>
<keyword evidence="4" id="KW-0132">Cell division</keyword>
<dbReference type="EC" id="2.5.1.7" evidence="11"/>
<keyword evidence="5 17" id="KW-0808">Transferase</keyword>
<feature type="non-terminal residue" evidence="17">
    <location>
        <position position="1"/>
    </location>
</feature>
<evidence type="ECO:0000256" key="9">
    <source>
        <dbReference type="ARBA" id="ARBA00023316"/>
    </source>
</evidence>
<organism evidence="17 18">
    <name type="scientific">Candidatus Wolfebacteria bacterium CG03_land_8_20_14_0_80_36_15</name>
    <dbReference type="NCBI Taxonomy" id="1975067"/>
    <lineage>
        <taxon>Bacteria</taxon>
        <taxon>Candidatus Wolfeibacteriota</taxon>
    </lineage>
</organism>
<dbReference type="Pfam" id="PF00275">
    <property type="entry name" value="EPSP_synthase"/>
    <property type="match status" value="1"/>
</dbReference>
<evidence type="ECO:0000256" key="4">
    <source>
        <dbReference type="ARBA" id="ARBA00022618"/>
    </source>
</evidence>
<dbReference type="PANTHER" id="PTHR43783:SF1">
    <property type="entry name" value="UDP-N-ACETYLGLUCOSAMINE 1-CARBOXYVINYLTRANSFERASE"/>
    <property type="match status" value="1"/>
</dbReference>
<evidence type="ECO:0000256" key="14">
    <source>
        <dbReference type="ARBA" id="ARBA00042842"/>
    </source>
</evidence>
<dbReference type="InterPro" id="IPR036968">
    <property type="entry name" value="Enolpyruvate_Tfrase_sf"/>
</dbReference>
<gene>
    <name evidence="17" type="ORF">COS59_01495</name>
</gene>
<dbReference type="InterPro" id="IPR050068">
    <property type="entry name" value="MurA_subfamily"/>
</dbReference>
<protein>
    <recommendedName>
        <fullName evidence="12">UDP-N-acetylglucosamine 1-carboxyvinyltransferase</fullName>
        <ecNumber evidence="11">2.5.1.7</ecNumber>
    </recommendedName>
    <alternativeName>
        <fullName evidence="13">Enoylpyruvate transferase</fullName>
    </alternativeName>
    <alternativeName>
        <fullName evidence="14">UDP-N-acetylglucosamine enolpyruvyl transferase</fullName>
    </alternativeName>
</protein>
<comment type="catalytic activity">
    <reaction evidence="15">
        <text>phosphoenolpyruvate + UDP-N-acetyl-alpha-D-glucosamine = UDP-N-acetyl-3-O-(1-carboxyvinyl)-alpha-D-glucosamine + phosphate</text>
        <dbReference type="Rhea" id="RHEA:18681"/>
        <dbReference type="ChEBI" id="CHEBI:43474"/>
        <dbReference type="ChEBI" id="CHEBI:57705"/>
        <dbReference type="ChEBI" id="CHEBI:58702"/>
        <dbReference type="ChEBI" id="CHEBI:68483"/>
        <dbReference type="EC" id="2.5.1.7"/>
    </reaction>
</comment>
<dbReference type="Proteomes" id="UP000230131">
    <property type="component" value="Unassembled WGS sequence"/>
</dbReference>
<dbReference type="GO" id="GO:0009252">
    <property type="term" value="P:peptidoglycan biosynthetic process"/>
    <property type="evidence" value="ECO:0007669"/>
    <property type="project" value="UniProtKB-KW"/>
</dbReference>
<accession>A0A2M7B7M2</accession>
<dbReference type="GO" id="GO:0071555">
    <property type="term" value="P:cell wall organization"/>
    <property type="evidence" value="ECO:0007669"/>
    <property type="project" value="UniProtKB-KW"/>
</dbReference>
<evidence type="ECO:0000256" key="11">
    <source>
        <dbReference type="ARBA" id="ARBA00039108"/>
    </source>
</evidence>
<evidence type="ECO:0000313" key="18">
    <source>
        <dbReference type="Proteomes" id="UP000230131"/>
    </source>
</evidence>
<comment type="caution">
    <text evidence="17">The sequence shown here is derived from an EMBL/GenBank/DDBJ whole genome shotgun (WGS) entry which is preliminary data.</text>
</comment>
<dbReference type="GO" id="GO:0008760">
    <property type="term" value="F:UDP-N-acetylglucosamine 1-carboxyvinyltransferase activity"/>
    <property type="evidence" value="ECO:0007669"/>
    <property type="project" value="UniProtKB-EC"/>
</dbReference>
<evidence type="ECO:0000256" key="13">
    <source>
        <dbReference type="ARBA" id="ARBA00042443"/>
    </source>
</evidence>
<dbReference type="InterPro" id="IPR013792">
    <property type="entry name" value="RNA3'P_cycl/enolpyr_Trfase_a/b"/>
</dbReference>
<keyword evidence="7" id="KW-0573">Peptidoglycan synthesis</keyword>
<dbReference type="GO" id="GO:0005737">
    <property type="term" value="C:cytoplasm"/>
    <property type="evidence" value="ECO:0007669"/>
    <property type="project" value="UniProtKB-SubCell"/>
</dbReference>
<evidence type="ECO:0000256" key="15">
    <source>
        <dbReference type="ARBA" id="ARBA00047527"/>
    </source>
</evidence>
<name>A0A2M7B7M2_9BACT</name>
<evidence type="ECO:0000256" key="12">
    <source>
        <dbReference type="ARBA" id="ARBA00039754"/>
    </source>
</evidence>
<keyword evidence="6" id="KW-0133">Cell shape</keyword>
<dbReference type="NCBIfam" id="NF006873">
    <property type="entry name" value="PRK09369.1"/>
    <property type="match status" value="1"/>
</dbReference>
<evidence type="ECO:0000256" key="6">
    <source>
        <dbReference type="ARBA" id="ARBA00022960"/>
    </source>
</evidence>
<dbReference type="PANTHER" id="PTHR43783">
    <property type="entry name" value="UDP-N-ACETYLGLUCOSAMINE 1-CARBOXYVINYLTRANSFERASE"/>
    <property type="match status" value="1"/>
</dbReference>
<evidence type="ECO:0000256" key="7">
    <source>
        <dbReference type="ARBA" id="ARBA00022984"/>
    </source>
</evidence>
<evidence type="ECO:0000259" key="16">
    <source>
        <dbReference type="Pfam" id="PF00275"/>
    </source>
</evidence>
<evidence type="ECO:0000256" key="5">
    <source>
        <dbReference type="ARBA" id="ARBA00022679"/>
    </source>
</evidence>
<comment type="subcellular location">
    <subcellularLocation>
        <location evidence="1">Cytoplasm</location>
    </subcellularLocation>
</comment>
<dbReference type="SUPFAM" id="SSF55205">
    <property type="entry name" value="EPT/RTPC-like"/>
    <property type="match status" value="1"/>
</dbReference>
<proteinExistence type="inferred from homology"/>
<reference evidence="18" key="1">
    <citation type="submission" date="2017-09" db="EMBL/GenBank/DDBJ databases">
        <title>Depth-based differentiation of microbial function through sediment-hosted aquifers and enrichment of novel symbionts in the deep terrestrial subsurface.</title>
        <authorList>
            <person name="Probst A.J."/>
            <person name="Ladd B."/>
            <person name="Jarett J.K."/>
            <person name="Geller-Mcgrath D.E."/>
            <person name="Sieber C.M.K."/>
            <person name="Emerson J.B."/>
            <person name="Anantharaman K."/>
            <person name="Thomas B.C."/>
            <person name="Malmstrom R."/>
            <person name="Stieglmeier M."/>
            <person name="Klingl A."/>
            <person name="Woyke T."/>
            <person name="Ryan C.M."/>
            <person name="Banfield J.F."/>
        </authorList>
    </citation>
    <scope>NUCLEOTIDE SEQUENCE [LARGE SCALE GENOMIC DNA]</scope>
</reference>
<dbReference type="EMBL" id="PEVH01000047">
    <property type="protein sequence ID" value="PIU99116.1"/>
    <property type="molecule type" value="Genomic_DNA"/>
</dbReference>
<comment type="similarity">
    <text evidence="10">Belongs to the EPSP synthase family. MurA subfamily.</text>
</comment>
<keyword evidence="3" id="KW-0963">Cytoplasm</keyword>